<dbReference type="PRINTS" id="PR00455">
    <property type="entry name" value="HTHTETR"/>
</dbReference>
<reference evidence="6 7" key="1">
    <citation type="submission" date="2019-01" db="EMBL/GenBank/DDBJ databases">
        <title>Sequencing the genomes of 1000 actinobacteria strains.</title>
        <authorList>
            <person name="Klenk H.-P."/>
        </authorList>
    </citation>
    <scope>NUCLEOTIDE SEQUENCE [LARGE SCALE GENOMIC DNA]</scope>
    <source>
        <strain evidence="6 7">DSM 43925</strain>
    </source>
</reference>
<evidence type="ECO:0000256" key="3">
    <source>
        <dbReference type="ARBA" id="ARBA00023163"/>
    </source>
</evidence>
<dbReference type="InterPro" id="IPR054156">
    <property type="entry name" value="YxaF_TetR_C"/>
</dbReference>
<dbReference type="AlphaFoldDB" id="A0A438LZ14"/>
<sequence>MHAGDVHHGEPGPLRLQKYIDRSILLSMVTDKGARTTARLVESMLELIQDRGYSGTGLNTVVEHAGAPKGSLYFHFPEGKEALGEKAVELAAGHFHSLVAELAADAASPGDVLRHVADVLAGILSDNDYRLGCPVSVVTLEMGAHSERLRTACAAAFESWIGPMTDHLVGRGHARETARAMAMTVVSTLEGAVIMSRARRDVAALRNAALVLGALLDQPPAAEETS</sequence>
<evidence type="ECO:0000259" key="5">
    <source>
        <dbReference type="PROSITE" id="PS50977"/>
    </source>
</evidence>
<dbReference type="SUPFAM" id="SSF48498">
    <property type="entry name" value="Tetracyclin repressor-like, C-terminal domain"/>
    <property type="match status" value="1"/>
</dbReference>
<dbReference type="PANTHER" id="PTHR47506">
    <property type="entry name" value="TRANSCRIPTIONAL REGULATORY PROTEIN"/>
    <property type="match status" value="1"/>
</dbReference>
<evidence type="ECO:0000313" key="6">
    <source>
        <dbReference type="EMBL" id="RVX38785.1"/>
    </source>
</evidence>
<proteinExistence type="predicted"/>
<dbReference type="GO" id="GO:0003677">
    <property type="term" value="F:DNA binding"/>
    <property type="evidence" value="ECO:0007669"/>
    <property type="project" value="UniProtKB-UniRule"/>
</dbReference>
<evidence type="ECO:0000256" key="2">
    <source>
        <dbReference type="ARBA" id="ARBA00023125"/>
    </source>
</evidence>
<dbReference type="EMBL" id="SAUN01000001">
    <property type="protein sequence ID" value="RVX38785.1"/>
    <property type="molecule type" value="Genomic_DNA"/>
</dbReference>
<accession>A0A438LZ14</accession>
<dbReference type="InterPro" id="IPR001647">
    <property type="entry name" value="HTH_TetR"/>
</dbReference>
<dbReference type="PROSITE" id="PS50977">
    <property type="entry name" value="HTH_TETR_2"/>
    <property type="match status" value="1"/>
</dbReference>
<gene>
    <name evidence="6" type="ORF">EDD27_1113</name>
</gene>
<keyword evidence="1" id="KW-0805">Transcription regulation</keyword>
<keyword evidence="3" id="KW-0804">Transcription</keyword>
<organism evidence="6 7">
    <name type="scientific">Nonomuraea polychroma</name>
    <dbReference type="NCBI Taxonomy" id="46176"/>
    <lineage>
        <taxon>Bacteria</taxon>
        <taxon>Bacillati</taxon>
        <taxon>Actinomycetota</taxon>
        <taxon>Actinomycetes</taxon>
        <taxon>Streptosporangiales</taxon>
        <taxon>Streptosporangiaceae</taxon>
        <taxon>Nonomuraea</taxon>
    </lineage>
</organism>
<comment type="caution">
    <text evidence="6">The sequence shown here is derived from an EMBL/GenBank/DDBJ whole genome shotgun (WGS) entry which is preliminary data.</text>
</comment>
<dbReference type="Pfam" id="PF21993">
    <property type="entry name" value="TetR_C_13_2"/>
    <property type="match status" value="1"/>
</dbReference>
<evidence type="ECO:0000256" key="1">
    <source>
        <dbReference type="ARBA" id="ARBA00023015"/>
    </source>
</evidence>
<protein>
    <submittedName>
        <fullName evidence="6">TetR family transcriptional regulator</fullName>
    </submittedName>
</protein>
<dbReference type="PANTHER" id="PTHR47506:SF3">
    <property type="entry name" value="HTH-TYPE TRANSCRIPTIONAL REGULATOR LMRA"/>
    <property type="match status" value="1"/>
</dbReference>
<name>A0A438LZ14_9ACTN</name>
<feature type="DNA-binding region" description="H-T-H motif" evidence="4">
    <location>
        <begin position="57"/>
        <end position="76"/>
    </location>
</feature>
<evidence type="ECO:0000313" key="7">
    <source>
        <dbReference type="Proteomes" id="UP000284824"/>
    </source>
</evidence>
<dbReference type="SUPFAM" id="SSF46689">
    <property type="entry name" value="Homeodomain-like"/>
    <property type="match status" value="1"/>
</dbReference>
<dbReference type="InterPro" id="IPR009057">
    <property type="entry name" value="Homeodomain-like_sf"/>
</dbReference>
<keyword evidence="7" id="KW-1185">Reference proteome</keyword>
<dbReference type="Gene3D" id="1.10.357.10">
    <property type="entry name" value="Tetracycline Repressor, domain 2"/>
    <property type="match status" value="1"/>
</dbReference>
<evidence type="ECO:0000256" key="4">
    <source>
        <dbReference type="PROSITE-ProRule" id="PRU00335"/>
    </source>
</evidence>
<dbReference type="InterPro" id="IPR036271">
    <property type="entry name" value="Tet_transcr_reg_TetR-rel_C_sf"/>
</dbReference>
<keyword evidence="2 4" id="KW-0238">DNA-binding</keyword>
<dbReference type="Pfam" id="PF00440">
    <property type="entry name" value="TetR_N"/>
    <property type="match status" value="1"/>
</dbReference>
<dbReference type="Proteomes" id="UP000284824">
    <property type="component" value="Unassembled WGS sequence"/>
</dbReference>
<feature type="domain" description="HTH tetR-type" evidence="5">
    <location>
        <begin position="34"/>
        <end position="94"/>
    </location>
</feature>